<evidence type="ECO:0000259" key="3">
    <source>
        <dbReference type="Pfam" id="PF01467"/>
    </source>
</evidence>
<proteinExistence type="predicted"/>
<sequence>MNAATVGRQASKWAAPSRSGKIQEGAELVTGLASARASGGLVALSQGCFDLVHLGHLRHFKEAKAMAGILVVAVSADEFVSSKGPDRPLFSLAERMEFIAELECVDHVVPSRVPTAVELLRLLEPDIYIRGAEYRDTHFDDPRFVAERAVIAAYGGAVRFSGDPLVRSSTHLQQQWSPQGGRA</sequence>
<keyword evidence="2" id="KW-0548">Nucleotidyltransferase</keyword>
<keyword evidence="5" id="KW-1185">Reference proteome</keyword>
<dbReference type="Gene3D" id="3.40.50.620">
    <property type="entry name" value="HUPs"/>
    <property type="match status" value="1"/>
</dbReference>
<dbReference type="InterPro" id="IPR050385">
    <property type="entry name" value="Archaeal_FAD_synthase"/>
</dbReference>
<accession>A0A1H4YVR8</accession>
<dbReference type="GO" id="GO:0016779">
    <property type="term" value="F:nucleotidyltransferase activity"/>
    <property type="evidence" value="ECO:0007669"/>
    <property type="project" value="UniProtKB-KW"/>
</dbReference>
<protein>
    <submittedName>
        <fullName evidence="4">RfaE bifunctional protein, domain II</fullName>
    </submittedName>
</protein>
<dbReference type="RefSeq" id="WP_167384828.1">
    <property type="nucleotide sequence ID" value="NZ_FNSO01000004.1"/>
</dbReference>
<dbReference type="STRING" id="208445.SAMN04489727_6932"/>
<gene>
    <name evidence="4" type="ORF">SAMN04489727_6932</name>
</gene>
<dbReference type="Proteomes" id="UP000199622">
    <property type="component" value="Unassembled WGS sequence"/>
</dbReference>
<dbReference type="SUPFAM" id="SSF52374">
    <property type="entry name" value="Nucleotidylyl transferase"/>
    <property type="match status" value="1"/>
</dbReference>
<dbReference type="PANTHER" id="PTHR43793">
    <property type="entry name" value="FAD SYNTHASE"/>
    <property type="match status" value="1"/>
</dbReference>
<dbReference type="InterPro" id="IPR004821">
    <property type="entry name" value="Cyt_trans-like"/>
</dbReference>
<dbReference type="PANTHER" id="PTHR43793:SF1">
    <property type="entry name" value="FAD SYNTHASE"/>
    <property type="match status" value="1"/>
</dbReference>
<dbReference type="EMBL" id="FNSO01000004">
    <property type="protein sequence ID" value="SED21735.1"/>
    <property type="molecule type" value="Genomic_DNA"/>
</dbReference>
<feature type="domain" description="Cytidyltransferase-like" evidence="3">
    <location>
        <begin position="46"/>
        <end position="134"/>
    </location>
</feature>
<evidence type="ECO:0000313" key="5">
    <source>
        <dbReference type="Proteomes" id="UP000199622"/>
    </source>
</evidence>
<organism evidence="4 5">
    <name type="scientific">Amycolatopsis tolypomycina</name>
    <dbReference type="NCBI Taxonomy" id="208445"/>
    <lineage>
        <taxon>Bacteria</taxon>
        <taxon>Bacillati</taxon>
        <taxon>Actinomycetota</taxon>
        <taxon>Actinomycetes</taxon>
        <taxon>Pseudonocardiales</taxon>
        <taxon>Pseudonocardiaceae</taxon>
        <taxon>Amycolatopsis</taxon>
    </lineage>
</organism>
<dbReference type="Pfam" id="PF01467">
    <property type="entry name" value="CTP_transf_like"/>
    <property type="match status" value="1"/>
</dbReference>
<keyword evidence="1" id="KW-0808">Transferase</keyword>
<name>A0A1H4YVR8_9PSEU</name>
<evidence type="ECO:0000313" key="4">
    <source>
        <dbReference type="EMBL" id="SED21735.1"/>
    </source>
</evidence>
<evidence type="ECO:0000256" key="2">
    <source>
        <dbReference type="ARBA" id="ARBA00022695"/>
    </source>
</evidence>
<evidence type="ECO:0000256" key="1">
    <source>
        <dbReference type="ARBA" id="ARBA00022679"/>
    </source>
</evidence>
<dbReference type="AlphaFoldDB" id="A0A1H4YVR8"/>
<dbReference type="InterPro" id="IPR014729">
    <property type="entry name" value="Rossmann-like_a/b/a_fold"/>
</dbReference>
<reference evidence="5" key="1">
    <citation type="submission" date="2016-10" db="EMBL/GenBank/DDBJ databases">
        <authorList>
            <person name="Varghese N."/>
            <person name="Submissions S."/>
        </authorList>
    </citation>
    <scope>NUCLEOTIDE SEQUENCE [LARGE SCALE GENOMIC DNA]</scope>
    <source>
        <strain evidence="5">DSM 44544</strain>
    </source>
</reference>
<dbReference type="NCBIfam" id="TIGR00125">
    <property type="entry name" value="cyt_tran_rel"/>
    <property type="match status" value="1"/>
</dbReference>